<keyword evidence="1" id="KW-0812">Transmembrane</keyword>
<evidence type="ECO:0000313" key="3">
    <source>
        <dbReference type="Proteomes" id="UP000005475"/>
    </source>
</evidence>
<evidence type="ECO:0000313" key="2">
    <source>
        <dbReference type="EMBL" id="EDO13966.1"/>
    </source>
</evidence>
<reference evidence="2 3" key="1">
    <citation type="submission" date="2007-03" db="EMBL/GenBank/DDBJ databases">
        <authorList>
            <person name="Fulton L."/>
            <person name="Clifton S."/>
            <person name="Fulton B."/>
            <person name="Xu J."/>
            <person name="Minx P."/>
            <person name="Pepin K.H."/>
            <person name="Johnson M."/>
            <person name="Thiruvilangam P."/>
            <person name="Bhonagiri V."/>
            <person name="Nash W.E."/>
            <person name="Mardis E.R."/>
            <person name="Wilson R.K."/>
        </authorList>
    </citation>
    <scope>NUCLEOTIDE SEQUENCE [LARGE SCALE GENOMIC DNA]</scope>
    <source>
        <strain evidence="3">ATCC 8483 / DSM 1896 / JCM 5824 / BCRC 10623 / CCUG 4943 / NCTC 11153</strain>
    </source>
</reference>
<keyword evidence="1" id="KW-0472">Membrane</keyword>
<comment type="caution">
    <text evidence="2">The sequence shown here is derived from an EMBL/GenBank/DDBJ whole genome shotgun (WGS) entry which is preliminary data.</text>
</comment>
<protein>
    <submittedName>
        <fullName evidence="2">Uncharacterized protein</fullName>
    </submittedName>
</protein>
<organism evidence="2 3">
    <name type="scientific">Bacteroides ovatus (strain ATCC 8483 / DSM 1896 / JCM 5824 / BCRC 10623 / CCUG 4943 / NCTC 11153)</name>
    <dbReference type="NCBI Taxonomy" id="411476"/>
    <lineage>
        <taxon>Bacteria</taxon>
        <taxon>Pseudomonadati</taxon>
        <taxon>Bacteroidota</taxon>
        <taxon>Bacteroidia</taxon>
        <taxon>Bacteroidales</taxon>
        <taxon>Bacteroidaceae</taxon>
        <taxon>Bacteroides</taxon>
    </lineage>
</organism>
<keyword evidence="1" id="KW-1133">Transmembrane helix</keyword>
<proteinExistence type="predicted"/>
<sequence>MLYLVDRLDEVKVVRKKTFLYYLLIIRAFLYCAKTFLKNNT</sequence>
<reference evidence="3" key="2">
    <citation type="submission" date="2007-04" db="EMBL/GenBank/DDBJ databases">
        <title>Draft genome sequence of Bacteroides ovatus (ATCC 8483).</title>
        <authorList>
            <person name="Sudarsanam P."/>
            <person name="Ley R."/>
            <person name="Guruge J."/>
            <person name="Turnbaugh P.J."/>
            <person name="Mahowald M."/>
            <person name="Liep D."/>
            <person name="Gordon J."/>
        </authorList>
    </citation>
    <scope>NUCLEOTIDE SEQUENCE [LARGE SCALE GENOMIC DNA]</scope>
    <source>
        <strain evidence="3">ATCC 8483 / DSM 1896 / JCM 5824 / BCRC 10623 / CCUG 4943 / NCTC 11153</strain>
    </source>
</reference>
<name>A0AAN3ACN0_BACO1</name>
<accession>A0AAN3ACN0</accession>
<dbReference type="AlphaFoldDB" id="A0AAN3ACN0"/>
<dbReference type="Proteomes" id="UP000005475">
    <property type="component" value="Unassembled WGS sequence"/>
</dbReference>
<dbReference type="EMBL" id="AAXF02000031">
    <property type="protein sequence ID" value="EDO13966.1"/>
    <property type="molecule type" value="Genomic_DNA"/>
</dbReference>
<feature type="transmembrane region" description="Helical" evidence="1">
    <location>
        <begin position="20"/>
        <end position="37"/>
    </location>
</feature>
<gene>
    <name evidence="2" type="ORF">BACOVA_00357</name>
</gene>
<evidence type="ECO:0000256" key="1">
    <source>
        <dbReference type="SAM" id="Phobius"/>
    </source>
</evidence>